<evidence type="ECO:0000256" key="5">
    <source>
        <dbReference type="SAM" id="MobiDB-lite"/>
    </source>
</evidence>
<dbReference type="PANTHER" id="PTHR11061">
    <property type="entry name" value="RNA M5U METHYLTRANSFERASE"/>
    <property type="match status" value="1"/>
</dbReference>
<evidence type="ECO:0000256" key="3">
    <source>
        <dbReference type="ARBA" id="ARBA00022691"/>
    </source>
</evidence>
<feature type="active site" description="Nucleophile" evidence="4">
    <location>
        <position position="413"/>
    </location>
</feature>
<dbReference type="InterPro" id="IPR029063">
    <property type="entry name" value="SAM-dependent_MTases_sf"/>
</dbReference>
<dbReference type="PROSITE" id="PS01231">
    <property type="entry name" value="TRMA_2"/>
    <property type="match status" value="1"/>
</dbReference>
<keyword evidence="8" id="KW-1185">Reference proteome</keyword>
<feature type="binding site" evidence="4">
    <location>
        <position position="335"/>
    </location>
    <ligand>
        <name>S-adenosyl-L-methionine</name>
        <dbReference type="ChEBI" id="CHEBI:59789"/>
    </ligand>
</feature>
<organism evidence="7 8">
    <name type="scientific">Vulcanimicrobium alpinum</name>
    <dbReference type="NCBI Taxonomy" id="3016050"/>
    <lineage>
        <taxon>Bacteria</taxon>
        <taxon>Bacillati</taxon>
        <taxon>Vulcanimicrobiota</taxon>
        <taxon>Vulcanimicrobiia</taxon>
        <taxon>Vulcanimicrobiales</taxon>
        <taxon>Vulcanimicrobiaceae</taxon>
        <taxon>Vulcanimicrobium</taxon>
    </lineage>
</organism>
<evidence type="ECO:0000259" key="6">
    <source>
        <dbReference type="PROSITE" id="PS50926"/>
    </source>
</evidence>
<feature type="binding site" evidence="4">
    <location>
        <position position="314"/>
    </location>
    <ligand>
        <name>S-adenosyl-L-methionine</name>
        <dbReference type="ChEBI" id="CHEBI:59789"/>
    </ligand>
</feature>
<proteinExistence type="inferred from homology"/>
<feature type="binding site" evidence="4">
    <location>
        <position position="386"/>
    </location>
    <ligand>
        <name>S-adenosyl-L-methionine</name>
        <dbReference type="ChEBI" id="CHEBI:59789"/>
    </ligand>
</feature>
<accession>A0AAN2C9J1</accession>
<dbReference type="AlphaFoldDB" id="A0AAN2C9J1"/>
<evidence type="ECO:0000256" key="1">
    <source>
        <dbReference type="ARBA" id="ARBA00022603"/>
    </source>
</evidence>
<sequence>MSVRPPAAASGLVPGAVASVRFTDLLANGQAVGRLNGFVVFVTGPLPGEHAKVRIVQVKPKYAVADVVAYERESEYRTRPFCGVFGVCGGCQVQHLAYPAQLAWKEQIVRSALRRIGGFAGVEVRRPVGMTSPRNYRNKMALVVEHAGGEPVYGFYQARSHALVPIESCPVVLPQLDAAIGGLYAAARAPQSRAAFAGAKHAIVRAGASSGQAVLSITTERRSPDLAAEAPEIARRIRGIVGISNSFEPRTANAVLGRKMLYVWGRREMEESIEGVRYRVSPASFFQVNSEMVGRIFRFLAPALQPGRTIVDLYCGAGTFAIFFASRGATVVGIEENPAAVREARENAKINDVGDRVTFVEGRVEGTVAHSRGKQALEAAEIVFLDPPRKGSDEATLAAIADARVASVWYLSCNPATLARDLAYLAKRGYALGVVQPFDMFPQTGHVETLVTLRRIDAEPEAALPEREPTPWDDQIPVWPPEDPYAKHEYPEFVDKEPG</sequence>
<feature type="compositionally biased region" description="Basic and acidic residues" evidence="5">
    <location>
        <begin position="484"/>
        <end position="499"/>
    </location>
</feature>
<dbReference type="Gene3D" id="2.40.50.140">
    <property type="entry name" value="Nucleic acid-binding proteins"/>
    <property type="match status" value="1"/>
</dbReference>
<feature type="region of interest" description="Disordered" evidence="5">
    <location>
        <begin position="460"/>
        <end position="499"/>
    </location>
</feature>
<dbReference type="PROSITE" id="PS50926">
    <property type="entry name" value="TRAM"/>
    <property type="match status" value="1"/>
</dbReference>
<name>A0AAN2C9J1_UNVUL</name>
<dbReference type="SUPFAM" id="SSF53335">
    <property type="entry name" value="S-adenosyl-L-methionine-dependent methyltransferases"/>
    <property type="match status" value="1"/>
</dbReference>
<dbReference type="EMBL" id="AP025523">
    <property type="protein sequence ID" value="BDE06043.1"/>
    <property type="molecule type" value="Genomic_DNA"/>
</dbReference>
<dbReference type="KEGG" id="vab:WPS_13190"/>
<dbReference type="InterPro" id="IPR010280">
    <property type="entry name" value="U5_MeTrfase_fam"/>
</dbReference>
<dbReference type="NCBIfam" id="TIGR00479">
    <property type="entry name" value="rumA"/>
    <property type="match status" value="1"/>
</dbReference>
<reference evidence="7 8" key="1">
    <citation type="journal article" date="2022" name="ISME Commun">
        <title>Vulcanimicrobium alpinus gen. nov. sp. nov., the first cultivated representative of the candidate phylum 'Eremiobacterota', is a metabolically versatile aerobic anoxygenic phototroph.</title>
        <authorList>
            <person name="Yabe S."/>
            <person name="Muto K."/>
            <person name="Abe K."/>
            <person name="Yokota A."/>
            <person name="Staudigel H."/>
            <person name="Tebo B.M."/>
        </authorList>
    </citation>
    <scope>NUCLEOTIDE SEQUENCE [LARGE SCALE GENOMIC DNA]</scope>
    <source>
        <strain evidence="7 8">WC8-2</strain>
    </source>
</reference>
<dbReference type="InterPro" id="IPR030391">
    <property type="entry name" value="MeTrfase_TrmA_CS"/>
</dbReference>
<dbReference type="Gene3D" id="2.40.50.1070">
    <property type="match status" value="1"/>
</dbReference>
<keyword evidence="1 4" id="KW-0489">Methyltransferase</keyword>
<dbReference type="Pfam" id="PF01938">
    <property type="entry name" value="TRAM"/>
    <property type="match status" value="1"/>
</dbReference>
<feature type="domain" description="TRAM" evidence="6">
    <location>
        <begin position="11"/>
        <end position="69"/>
    </location>
</feature>
<dbReference type="PANTHER" id="PTHR11061:SF30">
    <property type="entry name" value="TRNA (URACIL(54)-C(5))-METHYLTRANSFERASE"/>
    <property type="match status" value="1"/>
</dbReference>
<dbReference type="Gene3D" id="3.40.50.150">
    <property type="entry name" value="Vaccinia Virus protein VP39"/>
    <property type="match status" value="1"/>
</dbReference>
<keyword evidence="3 4" id="KW-0949">S-adenosyl-L-methionine</keyword>
<feature type="binding site" evidence="4">
    <location>
        <position position="287"/>
    </location>
    <ligand>
        <name>S-adenosyl-L-methionine</name>
        <dbReference type="ChEBI" id="CHEBI:59789"/>
    </ligand>
</feature>
<evidence type="ECO:0000313" key="8">
    <source>
        <dbReference type="Proteomes" id="UP001317532"/>
    </source>
</evidence>
<keyword evidence="2 4" id="KW-0808">Transferase</keyword>
<dbReference type="Proteomes" id="UP001317532">
    <property type="component" value="Chromosome"/>
</dbReference>
<dbReference type="RefSeq" id="WP_317997038.1">
    <property type="nucleotide sequence ID" value="NZ_AP025523.1"/>
</dbReference>
<feature type="compositionally biased region" description="Basic and acidic residues" evidence="5">
    <location>
        <begin position="460"/>
        <end position="470"/>
    </location>
</feature>
<dbReference type="PROSITE" id="PS51687">
    <property type="entry name" value="SAM_MT_RNA_M5U"/>
    <property type="match status" value="1"/>
</dbReference>
<gene>
    <name evidence="7" type="ORF">WPS_13190</name>
</gene>
<dbReference type="GO" id="GO:0070475">
    <property type="term" value="P:rRNA base methylation"/>
    <property type="evidence" value="ECO:0007669"/>
    <property type="project" value="TreeGrafter"/>
</dbReference>
<dbReference type="SUPFAM" id="SSF50249">
    <property type="entry name" value="Nucleic acid-binding proteins"/>
    <property type="match status" value="1"/>
</dbReference>
<dbReference type="Pfam" id="PF05958">
    <property type="entry name" value="tRNA_U5-meth_tr"/>
    <property type="match status" value="1"/>
</dbReference>
<protein>
    <submittedName>
        <fullName evidence="7">RNA methyltransferase</fullName>
    </submittedName>
</protein>
<dbReference type="GO" id="GO:0070041">
    <property type="term" value="F:rRNA (uridine-C5-)-methyltransferase activity"/>
    <property type="evidence" value="ECO:0007669"/>
    <property type="project" value="TreeGrafter"/>
</dbReference>
<evidence type="ECO:0000256" key="4">
    <source>
        <dbReference type="PROSITE-ProRule" id="PRU01024"/>
    </source>
</evidence>
<evidence type="ECO:0000256" key="2">
    <source>
        <dbReference type="ARBA" id="ARBA00022679"/>
    </source>
</evidence>
<dbReference type="CDD" id="cd02440">
    <property type="entry name" value="AdoMet_MTases"/>
    <property type="match status" value="1"/>
</dbReference>
<evidence type="ECO:0000313" key="7">
    <source>
        <dbReference type="EMBL" id="BDE06043.1"/>
    </source>
</evidence>
<comment type="similarity">
    <text evidence="4">Belongs to the class I-like SAM-binding methyltransferase superfamily. RNA M5U methyltransferase family.</text>
</comment>
<dbReference type="InterPro" id="IPR012340">
    <property type="entry name" value="NA-bd_OB-fold"/>
</dbReference>
<dbReference type="InterPro" id="IPR002792">
    <property type="entry name" value="TRAM_dom"/>
</dbReference>